<reference evidence="2" key="1">
    <citation type="journal article" date="2019" name="Int. J. Syst. Evol. Microbiol.">
        <title>The Global Catalogue of Microorganisms (GCM) 10K type strain sequencing project: providing services to taxonomists for standard genome sequencing and annotation.</title>
        <authorList>
            <consortium name="The Broad Institute Genomics Platform"/>
            <consortium name="The Broad Institute Genome Sequencing Center for Infectious Disease"/>
            <person name="Wu L."/>
            <person name="Ma J."/>
        </authorList>
    </citation>
    <scope>NUCLEOTIDE SEQUENCE [LARGE SCALE GENOMIC DNA]</scope>
    <source>
        <strain evidence="2">KCTC 52232</strain>
    </source>
</reference>
<comment type="caution">
    <text evidence="1">The sequence shown here is derived from an EMBL/GenBank/DDBJ whole genome shotgun (WGS) entry which is preliminary data.</text>
</comment>
<gene>
    <name evidence="1" type="ORF">ACFSYC_19620</name>
</gene>
<accession>A0ABW5XVC9</accession>
<dbReference type="EMBL" id="JBHUON010000052">
    <property type="protein sequence ID" value="MFD2866914.1"/>
    <property type="molecule type" value="Genomic_DNA"/>
</dbReference>
<evidence type="ECO:0000313" key="1">
    <source>
        <dbReference type="EMBL" id="MFD2866914.1"/>
    </source>
</evidence>
<dbReference type="Proteomes" id="UP001597601">
    <property type="component" value="Unassembled WGS sequence"/>
</dbReference>
<protein>
    <submittedName>
        <fullName evidence="1">Uncharacterized protein</fullName>
    </submittedName>
</protein>
<evidence type="ECO:0000313" key="2">
    <source>
        <dbReference type="Proteomes" id="UP001597601"/>
    </source>
</evidence>
<keyword evidence="2" id="KW-1185">Reference proteome</keyword>
<name>A0ABW5XVC9_9SPHI</name>
<sequence>MKKNIILNHIKNEDDKSEYYEKLFEISQLLIDTEWTLYHKISELIRHYDVEENQIRYESHKNFVRKYFRENKSPHNCFLIELLNSIRTGIVETYNPSINHYLKTNKKGLFYDKKLNRKIK</sequence>
<proteinExistence type="predicted"/>
<dbReference type="RefSeq" id="WP_377130567.1">
    <property type="nucleotide sequence ID" value="NZ_JBHUON010000052.1"/>
</dbReference>
<organism evidence="1 2">
    <name type="scientific">Mucilaginibacter antarcticus</name>
    <dbReference type="NCBI Taxonomy" id="1855725"/>
    <lineage>
        <taxon>Bacteria</taxon>
        <taxon>Pseudomonadati</taxon>
        <taxon>Bacteroidota</taxon>
        <taxon>Sphingobacteriia</taxon>
        <taxon>Sphingobacteriales</taxon>
        <taxon>Sphingobacteriaceae</taxon>
        <taxon>Mucilaginibacter</taxon>
    </lineage>
</organism>